<dbReference type="GO" id="GO:0004867">
    <property type="term" value="F:serine-type endopeptidase inhibitor activity"/>
    <property type="evidence" value="ECO:0007669"/>
    <property type="project" value="UniProtKB-KW"/>
</dbReference>
<dbReference type="InterPro" id="IPR000215">
    <property type="entry name" value="Serpin_fam"/>
</dbReference>
<feature type="signal peptide" evidence="4">
    <location>
        <begin position="1"/>
        <end position="21"/>
    </location>
</feature>
<keyword evidence="2" id="KW-0722">Serine protease inhibitor</keyword>
<evidence type="ECO:0000313" key="6">
    <source>
        <dbReference type="EMBL" id="JAS80432.1"/>
    </source>
</evidence>
<dbReference type="InterPro" id="IPR042178">
    <property type="entry name" value="Serpin_sf_1"/>
</dbReference>
<dbReference type="EMBL" id="GECU01010869">
    <property type="protein sequence ID" value="JAS96837.1"/>
    <property type="molecule type" value="Transcribed_RNA"/>
</dbReference>
<accession>A0A1B6JCM9</accession>
<dbReference type="InterPro" id="IPR023796">
    <property type="entry name" value="Serpin_dom"/>
</dbReference>
<dbReference type="Gene3D" id="2.30.39.10">
    <property type="entry name" value="Alpha-1-antitrypsin, domain 1"/>
    <property type="match status" value="1"/>
</dbReference>
<dbReference type="GO" id="GO:0005615">
    <property type="term" value="C:extracellular space"/>
    <property type="evidence" value="ECO:0007669"/>
    <property type="project" value="InterPro"/>
</dbReference>
<dbReference type="PANTHER" id="PTHR11461">
    <property type="entry name" value="SERINE PROTEASE INHIBITOR, SERPIN"/>
    <property type="match status" value="1"/>
</dbReference>
<keyword evidence="4" id="KW-0732">Signal</keyword>
<dbReference type="InterPro" id="IPR042185">
    <property type="entry name" value="Serpin_sf_2"/>
</dbReference>
<reference evidence="7" key="1">
    <citation type="submission" date="2015-11" db="EMBL/GenBank/DDBJ databases">
        <title>De novo transcriptome assembly of four potential Pierce s Disease insect vectors from Arizona vineyards.</title>
        <authorList>
            <person name="Tassone E.E."/>
        </authorList>
    </citation>
    <scope>NUCLEOTIDE SEQUENCE</scope>
</reference>
<dbReference type="InterPro" id="IPR036186">
    <property type="entry name" value="Serpin_sf"/>
</dbReference>
<dbReference type="SUPFAM" id="SSF56574">
    <property type="entry name" value="Serpins"/>
    <property type="match status" value="1"/>
</dbReference>
<comment type="similarity">
    <text evidence="3">Belongs to the serpin family.</text>
</comment>
<dbReference type="CDD" id="cd00172">
    <property type="entry name" value="serpin"/>
    <property type="match status" value="1"/>
</dbReference>
<feature type="chain" id="PRO_5008585760" description="Serpin domain-containing protein" evidence="4">
    <location>
        <begin position="22"/>
        <end position="438"/>
    </location>
</feature>
<sequence>MKRSVLLLPILLLTMSVETDAMIIFENPEAANMSSNGTLSYTDPYRARVDHLIQRALEEFSLRLEAAVSSQTPGQNTVFSPLSIASVLALVLLGARGVTHAEVARLLGVTAGINLTGKSHAVHEELGRLLDMLEERKEKDGTHLSIAKGLFLQHNFHINQSFVNYTRDIYHSEVRELDFQQNPREALKIINKWVENRTEGHIKDLLTQEPDLQTKAVIASALYFIGQWENPFYPGATKVKPFYVGKEGGKNYNEIIDVDLMVNGAEIPYYADPVRRCTIIGMPYKGNKITMYVIVPDTDVKSFLDTTSASDMEHLIKKTEKRPVIFFFPRMRLESTINLVPPLKKMGLKSLFDIHTANLTNIADGIFVNEAVHKVEIDITEDGTVASAATAFSFTRDGSNPVVRVEKPFIFFIRHDETGVTLFWGTVIKPTPHYKHTQ</sequence>
<dbReference type="Pfam" id="PF00079">
    <property type="entry name" value="Serpin"/>
    <property type="match status" value="1"/>
</dbReference>
<proteinExistence type="inferred from homology"/>
<gene>
    <name evidence="6" type="ORF">g.13416</name>
    <name evidence="7" type="ORF">g.13419</name>
</gene>
<dbReference type="GO" id="GO:0045861">
    <property type="term" value="P:negative regulation of proteolysis"/>
    <property type="evidence" value="ECO:0007669"/>
    <property type="project" value="UniProtKB-ARBA"/>
</dbReference>
<evidence type="ECO:0000256" key="4">
    <source>
        <dbReference type="SAM" id="SignalP"/>
    </source>
</evidence>
<dbReference type="PANTHER" id="PTHR11461:SF342">
    <property type="entry name" value="SERINE PROTEASE INHIBITOR 28DC"/>
    <property type="match status" value="1"/>
</dbReference>
<name>A0A1B6JCM9_9HEMI</name>
<dbReference type="SMART" id="SM00093">
    <property type="entry name" value="SERPIN"/>
    <property type="match status" value="1"/>
</dbReference>
<evidence type="ECO:0000256" key="3">
    <source>
        <dbReference type="RuleBase" id="RU000411"/>
    </source>
</evidence>
<feature type="domain" description="Serpin" evidence="5">
    <location>
        <begin position="62"/>
        <end position="430"/>
    </location>
</feature>
<dbReference type="EMBL" id="GECU01027274">
    <property type="protein sequence ID" value="JAS80432.1"/>
    <property type="molecule type" value="Transcribed_RNA"/>
</dbReference>
<organism evidence="7">
    <name type="scientific">Homalodisca liturata</name>
    <dbReference type="NCBI Taxonomy" id="320908"/>
    <lineage>
        <taxon>Eukaryota</taxon>
        <taxon>Metazoa</taxon>
        <taxon>Ecdysozoa</taxon>
        <taxon>Arthropoda</taxon>
        <taxon>Hexapoda</taxon>
        <taxon>Insecta</taxon>
        <taxon>Pterygota</taxon>
        <taxon>Neoptera</taxon>
        <taxon>Paraneoptera</taxon>
        <taxon>Hemiptera</taxon>
        <taxon>Auchenorrhyncha</taxon>
        <taxon>Membracoidea</taxon>
        <taxon>Cicadellidae</taxon>
        <taxon>Cicadellinae</taxon>
        <taxon>Proconiini</taxon>
        <taxon>Homalodisca</taxon>
    </lineage>
</organism>
<keyword evidence="1" id="KW-0646">Protease inhibitor</keyword>
<dbReference type="FunFam" id="2.30.39.10:FF:000035">
    <property type="entry name" value="Serine protease inhibitor (serpin) 16"/>
    <property type="match status" value="1"/>
</dbReference>
<protein>
    <recommendedName>
        <fullName evidence="5">Serpin domain-containing protein</fullName>
    </recommendedName>
</protein>
<dbReference type="Gene3D" id="3.30.497.10">
    <property type="entry name" value="Antithrombin, subunit I, domain 2"/>
    <property type="match status" value="1"/>
</dbReference>
<dbReference type="AlphaFoldDB" id="A0A1B6JCM9"/>
<evidence type="ECO:0000256" key="2">
    <source>
        <dbReference type="ARBA" id="ARBA00022900"/>
    </source>
</evidence>
<evidence type="ECO:0000256" key="1">
    <source>
        <dbReference type="ARBA" id="ARBA00022690"/>
    </source>
</evidence>
<evidence type="ECO:0000313" key="7">
    <source>
        <dbReference type="EMBL" id="JAS96837.1"/>
    </source>
</evidence>
<evidence type="ECO:0000259" key="5">
    <source>
        <dbReference type="SMART" id="SM00093"/>
    </source>
</evidence>